<dbReference type="InterPro" id="IPR050259">
    <property type="entry name" value="SDR"/>
</dbReference>
<name>A0A6P1PYT2_9GAMM</name>
<keyword evidence="11" id="KW-1185">Reference proteome</keyword>
<dbReference type="FunFam" id="3.40.50.720:FF:000160">
    <property type="entry name" value="2,3-dihydro-2,3-dihydroxybenzoate dehydrogenase"/>
    <property type="match status" value="1"/>
</dbReference>
<dbReference type="GO" id="GO:0032787">
    <property type="term" value="P:monocarboxylic acid metabolic process"/>
    <property type="evidence" value="ECO:0007669"/>
    <property type="project" value="UniProtKB-ARBA"/>
</dbReference>
<dbReference type="InterPro" id="IPR003560">
    <property type="entry name" value="DHB_DH"/>
</dbReference>
<dbReference type="PANTHER" id="PTHR42879">
    <property type="entry name" value="3-OXOACYL-(ACYL-CARRIER-PROTEIN) REDUCTASE"/>
    <property type="match status" value="1"/>
</dbReference>
<proteinExistence type="inferred from homology"/>
<dbReference type="SMART" id="SM00822">
    <property type="entry name" value="PKS_KR"/>
    <property type="match status" value="1"/>
</dbReference>
<dbReference type="InterPro" id="IPR057326">
    <property type="entry name" value="KR_dom"/>
</dbReference>
<evidence type="ECO:0000256" key="5">
    <source>
        <dbReference type="ARBA" id="ARBA00052874"/>
    </source>
</evidence>
<keyword evidence="4" id="KW-0520">NAD</keyword>
<accession>A0A6P1PYT2</accession>
<evidence type="ECO:0000259" key="9">
    <source>
        <dbReference type="SMART" id="SM00822"/>
    </source>
</evidence>
<dbReference type="NCBIfam" id="NF006074">
    <property type="entry name" value="PRK08220.1"/>
    <property type="match status" value="1"/>
</dbReference>
<dbReference type="PRINTS" id="PR00080">
    <property type="entry name" value="SDRFAMILY"/>
</dbReference>
<evidence type="ECO:0000256" key="8">
    <source>
        <dbReference type="NCBIfam" id="TIGR04316"/>
    </source>
</evidence>
<evidence type="ECO:0000313" key="10">
    <source>
        <dbReference type="EMBL" id="QHM71780.1"/>
    </source>
</evidence>
<reference evidence="10 11" key="1">
    <citation type="submission" date="2018-03" db="EMBL/GenBank/DDBJ databases">
        <title>Pantoea intestinalis SRCM103226 isolated form the mealworm.</title>
        <authorList>
            <person name="Jeong D.-Y."/>
            <person name="Kim J.W."/>
        </authorList>
    </citation>
    <scope>NUCLEOTIDE SEQUENCE [LARGE SCALE GENOMIC DNA]</scope>
    <source>
        <strain evidence="10 11">SRCM103226</strain>
    </source>
</reference>
<evidence type="ECO:0000256" key="6">
    <source>
        <dbReference type="ARBA" id="ARBA00066334"/>
    </source>
</evidence>
<comment type="similarity">
    <text evidence="2">Belongs to the short-chain dehydrogenases/reductases (SDR) family.</text>
</comment>
<dbReference type="GO" id="GO:0019290">
    <property type="term" value="P:siderophore biosynthetic process"/>
    <property type="evidence" value="ECO:0007669"/>
    <property type="project" value="InterPro"/>
</dbReference>
<evidence type="ECO:0000256" key="4">
    <source>
        <dbReference type="ARBA" id="ARBA00023027"/>
    </source>
</evidence>
<dbReference type="EMBL" id="CP028271">
    <property type="protein sequence ID" value="QHM71780.1"/>
    <property type="molecule type" value="Genomic_DNA"/>
</dbReference>
<dbReference type="GO" id="GO:0008667">
    <property type="term" value="F:2,3-dihydro-2,3-dihydroxybenzoate dehydrogenase activity"/>
    <property type="evidence" value="ECO:0007669"/>
    <property type="project" value="UniProtKB-UniRule"/>
</dbReference>
<dbReference type="RefSeq" id="WP_160621720.1">
    <property type="nucleotide sequence ID" value="NZ_CP028271.1"/>
</dbReference>
<dbReference type="PANTHER" id="PTHR42879:SF2">
    <property type="entry name" value="3-OXOACYL-[ACYL-CARRIER-PROTEIN] REDUCTASE FABG"/>
    <property type="match status" value="1"/>
</dbReference>
<evidence type="ECO:0000256" key="1">
    <source>
        <dbReference type="ARBA" id="ARBA00004924"/>
    </source>
</evidence>
<evidence type="ECO:0000256" key="3">
    <source>
        <dbReference type="ARBA" id="ARBA00023002"/>
    </source>
</evidence>
<comment type="pathway">
    <text evidence="1">Siderophore biosynthesis.</text>
</comment>
<feature type="domain" description="Ketoreductase" evidence="9">
    <location>
        <begin position="7"/>
        <end position="175"/>
    </location>
</feature>
<sequence>MMSFSGQTVWVTGAGSGIGEQVAMRFVEAGARVIGFDLAFQRRDLPFTTVTLDLSDPVAVREACAPLLAAGDLDVLVNGAGILRLGALETMSWEAWQQSLNVNAGAAFNLFQLTIPHFQRQRRGNIVSIVSNAAHVPRVNMAAYCASKAAMRSLCLSAGLELAPWGIRCNLVSPGSTLTPMLEGMLGDDPAARQRLIDGLPAQFKLGIPLGKIALPNEIASSVLFLASDAASHITLQDMVIDGGATLGA</sequence>
<dbReference type="PROSITE" id="PS00061">
    <property type="entry name" value="ADH_SHORT"/>
    <property type="match status" value="1"/>
</dbReference>
<dbReference type="Gene3D" id="3.40.50.720">
    <property type="entry name" value="NAD(P)-binding Rossmann-like Domain"/>
    <property type="match status" value="1"/>
</dbReference>
<gene>
    <name evidence="10" type="primary">entA</name>
    <name evidence="10" type="ORF">C7M51_02072</name>
</gene>
<dbReference type="SUPFAM" id="SSF51735">
    <property type="entry name" value="NAD(P)-binding Rossmann-fold domains"/>
    <property type="match status" value="1"/>
</dbReference>
<comment type="catalytic activity">
    <reaction evidence="5">
        <text>(2S,3S)-2,3-dihydroxy-2,3-dihydrobenzoate + NAD(+) = 2,3-dihydroxybenzoate + NADH + H(+)</text>
        <dbReference type="Rhea" id="RHEA:23824"/>
        <dbReference type="ChEBI" id="CHEBI:15378"/>
        <dbReference type="ChEBI" id="CHEBI:36654"/>
        <dbReference type="ChEBI" id="CHEBI:57540"/>
        <dbReference type="ChEBI" id="CHEBI:57945"/>
        <dbReference type="ChEBI" id="CHEBI:58764"/>
        <dbReference type="EC" id="1.3.1.28"/>
    </reaction>
</comment>
<dbReference type="Proteomes" id="UP000464053">
    <property type="component" value="Chromosome"/>
</dbReference>
<organism evidence="10 11">
    <name type="scientific">Mixta intestinalis</name>
    <dbReference type="NCBI Taxonomy" id="1615494"/>
    <lineage>
        <taxon>Bacteria</taxon>
        <taxon>Pseudomonadati</taxon>
        <taxon>Pseudomonadota</taxon>
        <taxon>Gammaproteobacteria</taxon>
        <taxon>Enterobacterales</taxon>
        <taxon>Erwiniaceae</taxon>
        <taxon>Mixta</taxon>
    </lineage>
</organism>
<dbReference type="OrthoDB" id="9803333at2"/>
<protein>
    <recommendedName>
        <fullName evidence="7 8">2,3-dihydro-2,3-dihydroxybenzoate dehydrogenase</fullName>
        <ecNumber evidence="6 8">1.3.1.28</ecNumber>
    </recommendedName>
</protein>
<dbReference type="NCBIfam" id="TIGR04316">
    <property type="entry name" value="dhbA_paeA"/>
    <property type="match status" value="1"/>
</dbReference>
<dbReference type="EC" id="1.3.1.28" evidence="6 8"/>
<evidence type="ECO:0000313" key="11">
    <source>
        <dbReference type="Proteomes" id="UP000464053"/>
    </source>
</evidence>
<dbReference type="Pfam" id="PF13561">
    <property type="entry name" value="adh_short_C2"/>
    <property type="match status" value="1"/>
</dbReference>
<dbReference type="AlphaFoldDB" id="A0A6P1PYT2"/>
<dbReference type="InterPro" id="IPR020904">
    <property type="entry name" value="Sc_DH/Rdtase_CS"/>
</dbReference>
<evidence type="ECO:0000256" key="2">
    <source>
        <dbReference type="ARBA" id="ARBA00006484"/>
    </source>
</evidence>
<keyword evidence="3 10" id="KW-0560">Oxidoreductase</keyword>
<dbReference type="InterPro" id="IPR002347">
    <property type="entry name" value="SDR_fam"/>
</dbReference>
<dbReference type="PRINTS" id="PR01397">
    <property type="entry name" value="DHBDHDRGNASE"/>
</dbReference>
<dbReference type="KEGG" id="mint:C7M51_02072"/>
<evidence type="ECO:0000256" key="7">
    <source>
        <dbReference type="ARBA" id="ARBA00067530"/>
    </source>
</evidence>
<dbReference type="InterPro" id="IPR036291">
    <property type="entry name" value="NAD(P)-bd_dom_sf"/>
</dbReference>